<dbReference type="Gene3D" id="3.40.50.1950">
    <property type="entry name" value="Flavin prenyltransferase-like"/>
    <property type="match status" value="1"/>
</dbReference>
<evidence type="ECO:0000313" key="3">
    <source>
        <dbReference type="Proteomes" id="UP000248764"/>
    </source>
</evidence>
<dbReference type="GO" id="GO:0003824">
    <property type="term" value="F:catalytic activity"/>
    <property type="evidence" value="ECO:0007669"/>
    <property type="project" value="InterPro"/>
</dbReference>
<sequence>MIALVVTGAPLTRHVHRGVALARAGGRPVAVIATAAAGSWLDHDELARLDVPVLDTHRPPGTPKRLPPPDAVVLAPGTFNTINKLAAGIADTYALSVLCEALATRHPMAVVPFVSRSLAGHPAWPRSLATLAEAGARLVDPRTGGPWSGDPLEPGTGDTVAAAFDWRWVL</sequence>
<protein>
    <submittedName>
        <fullName evidence="2">Flavoprotein</fullName>
    </submittedName>
</protein>
<evidence type="ECO:0000313" key="2">
    <source>
        <dbReference type="EMBL" id="PZF80839.1"/>
    </source>
</evidence>
<comment type="caution">
    <text evidence="2">The sequence shown here is derived from an EMBL/GenBank/DDBJ whole genome shotgun (WGS) entry which is preliminary data.</text>
</comment>
<gene>
    <name evidence="2" type="ORF">C1I92_24055</name>
</gene>
<dbReference type="SUPFAM" id="SSF52507">
    <property type="entry name" value="Homo-oligomeric flavin-containing Cys decarboxylases, HFCD"/>
    <property type="match status" value="1"/>
</dbReference>
<feature type="domain" description="Flavoprotein" evidence="1">
    <location>
        <begin position="2"/>
        <end position="112"/>
    </location>
</feature>
<keyword evidence="3" id="KW-1185">Reference proteome</keyword>
<dbReference type="InterPro" id="IPR003382">
    <property type="entry name" value="Flavoprotein"/>
</dbReference>
<name>A0A2W2BXN9_9ACTN</name>
<reference evidence="2 3" key="1">
    <citation type="submission" date="2018-01" db="EMBL/GenBank/DDBJ databases">
        <title>Draft genome sequence of Jiangella sp. GTF31.</title>
        <authorList>
            <person name="Sahin N."/>
            <person name="Ay H."/>
            <person name="Saygin H."/>
        </authorList>
    </citation>
    <scope>NUCLEOTIDE SEQUENCE [LARGE SCALE GENOMIC DNA]</scope>
    <source>
        <strain evidence="2 3">GTF31</strain>
    </source>
</reference>
<dbReference type="EMBL" id="POTW01000074">
    <property type="protein sequence ID" value="PZF80839.1"/>
    <property type="molecule type" value="Genomic_DNA"/>
</dbReference>
<proteinExistence type="predicted"/>
<dbReference type="Pfam" id="PF02441">
    <property type="entry name" value="Flavoprotein"/>
    <property type="match status" value="1"/>
</dbReference>
<evidence type="ECO:0000259" key="1">
    <source>
        <dbReference type="Pfam" id="PF02441"/>
    </source>
</evidence>
<accession>A0A2W2BXN9</accession>
<dbReference type="RefSeq" id="WP_111257177.1">
    <property type="nucleotide sequence ID" value="NZ_POTW01000074.1"/>
</dbReference>
<dbReference type="InterPro" id="IPR036551">
    <property type="entry name" value="Flavin_trans-like"/>
</dbReference>
<dbReference type="AlphaFoldDB" id="A0A2W2BXN9"/>
<organism evidence="2 3">
    <name type="scientific">Jiangella anatolica</name>
    <dbReference type="NCBI Taxonomy" id="2670374"/>
    <lineage>
        <taxon>Bacteria</taxon>
        <taxon>Bacillati</taxon>
        <taxon>Actinomycetota</taxon>
        <taxon>Actinomycetes</taxon>
        <taxon>Jiangellales</taxon>
        <taxon>Jiangellaceae</taxon>
        <taxon>Jiangella</taxon>
    </lineage>
</organism>
<dbReference type="Proteomes" id="UP000248764">
    <property type="component" value="Unassembled WGS sequence"/>
</dbReference>